<proteinExistence type="predicted"/>
<keyword evidence="3" id="KW-1185">Reference proteome</keyword>
<name>A0A031LUT6_9CREN</name>
<dbReference type="Pfam" id="PF04967">
    <property type="entry name" value="HTH_10"/>
    <property type="match status" value="1"/>
</dbReference>
<feature type="domain" description="HTH bat-type" evidence="1">
    <location>
        <begin position="183"/>
        <end position="233"/>
    </location>
</feature>
<dbReference type="InterPro" id="IPR007050">
    <property type="entry name" value="HTH_bacterioopsin"/>
</dbReference>
<accession>A0A031LUT6</accession>
<comment type="caution">
    <text evidence="2">The sequence shown here is derived from an EMBL/GenBank/DDBJ whole genome shotgun (WGS) entry which is preliminary data.</text>
</comment>
<protein>
    <submittedName>
        <fullName evidence="2">Bacterio-opsin activator</fullName>
    </submittedName>
</protein>
<evidence type="ECO:0000259" key="1">
    <source>
        <dbReference type="Pfam" id="PF04967"/>
    </source>
</evidence>
<dbReference type="PANTHER" id="PTHR34236">
    <property type="entry name" value="DIMETHYL SULFOXIDE REDUCTASE TRANSCRIPTIONAL ACTIVATOR"/>
    <property type="match status" value="1"/>
</dbReference>
<dbReference type="RefSeq" id="WP_048098525.1">
    <property type="nucleotide sequence ID" value="NZ_JFZT01000014.1"/>
</dbReference>
<gene>
    <name evidence="2" type="ORF">CM19_00760</name>
</gene>
<reference evidence="2 3" key="1">
    <citation type="submission" date="2014-03" db="EMBL/GenBank/DDBJ databases">
        <title>Draft genome sequence of the novel thermoacidophilic archaea Acidianus copahuensis ALE1 strain, isolated from Copahue volcanic area in Neuquen Argentina.</title>
        <authorList>
            <person name="Urbieta M.S."/>
            <person name="Rascovan N."/>
            <person name="Castro C."/>
            <person name="Revale S."/>
            <person name="Giaveno M.A."/>
            <person name="Vazquez M.P."/>
            <person name="Donati E.R."/>
        </authorList>
    </citation>
    <scope>NUCLEOTIDE SEQUENCE [LARGE SCALE GENOMIC DNA]</scope>
    <source>
        <strain evidence="2 3">ALE1</strain>
    </source>
</reference>
<dbReference type="EMBL" id="JFZT01000014">
    <property type="protein sequence ID" value="EZQ11530.1"/>
    <property type="molecule type" value="Genomic_DNA"/>
</dbReference>
<sequence>MLKDLIYEQTWTMVGYTYVNFSVRHNDCWTSQTDLEYYDTLLNLEFSSFNALKADRLAVIRKRKEESKRMIKLAMENDRSVIEYEFSNLAGSNKSNVYLISMIQQADEPLISKLKSMGAIILNANVRNGVEHYDILHRSRGRSEINRILSNDTKIKVIGLNFKTLNEKEVYKVISRNVSDILMTEKEQSLLRKAKELGYFESPKRVNLDEFAKELNISKMYVSLSIRKILKKIYNLI</sequence>
<dbReference type="Proteomes" id="UP000024332">
    <property type="component" value="Unassembled WGS sequence"/>
</dbReference>
<dbReference type="OrthoDB" id="51502at2157"/>
<evidence type="ECO:0000313" key="3">
    <source>
        <dbReference type="Proteomes" id="UP000024332"/>
    </source>
</evidence>
<dbReference type="AlphaFoldDB" id="A0A031LUT6"/>
<dbReference type="PANTHER" id="PTHR34236:SF1">
    <property type="entry name" value="DIMETHYL SULFOXIDE REDUCTASE TRANSCRIPTIONAL ACTIVATOR"/>
    <property type="match status" value="1"/>
</dbReference>
<evidence type="ECO:0000313" key="2">
    <source>
        <dbReference type="EMBL" id="EZQ11530.1"/>
    </source>
</evidence>
<organism evidence="2 3">
    <name type="scientific">Candidatus Acidianus copahuensis</name>
    <dbReference type="NCBI Taxonomy" id="1160895"/>
    <lineage>
        <taxon>Archaea</taxon>
        <taxon>Thermoproteota</taxon>
        <taxon>Thermoprotei</taxon>
        <taxon>Sulfolobales</taxon>
        <taxon>Sulfolobaceae</taxon>
        <taxon>Acidianus</taxon>
    </lineage>
</organism>